<name>A0A8J1UBW9_OWEFU</name>
<dbReference type="Gene3D" id="3.90.215.10">
    <property type="entry name" value="Gamma Fibrinogen, chain A, domain 1"/>
    <property type="match status" value="1"/>
</dbReference>
<accession>A0A8J1UBW9</accession>
<proteinExistence type="predicted"/>
<reference evidence="1" key="1">
    <citation type="submission" date="2022-03" db="EMBL/GenBank/DDBJ databases">
        <authorList>
            <person name="Martin C."/>
        </authorList>
    </citation>
    <scope>NUCLEOTIDE SEQUENCE</scope>
</reference>
<dbReference type="SMART" id="SM00186">
    <property type="entry name" value="FBG"/>
    <property type="match status" value="1"/>
</dbReference>
<dbReference type="SUPFAM" id="SSF56496">
    <property type="entry name" value="Fibrinogen C-terminal domain-like"/>
    <property type="match status" value="1"/>
</dbReference>
<protein>
    <submittedName>
        <fullName evidence="1">Uncharacterized protein</fullName>
    </submittedName>
</protein>
<dbReference type="OrthoDB" id="10050215at2759"/>
<dbReference type="Pfam" id="PF00147">
    <property type="entry name" value="Fibrinogen_C"/>
    <property type="match status" value="1"/>
</dbReference>
<keyword evidence="2" id="KW-1185">Reference proteome</keyword>
<dbReference type="EMBL" id="CAIIXF020000006">
    <property type="protein sequence ID" value="CAH1785550.1"/>
    <property type="molecule type" value="Genomic_DNA"/>
</dbReference>
<dbReference type="AlphaFoldDB" id="A0A8J1UBW9"/>
<gene>
    <name evidence="1" type="ORF">OFUS_LOCUS11590</name>
</gene>
<dbReference type="GO" id="GO:0005615">
    <property type="term" value="C:extracellular space"/>
    <property type="evidence" value="ECO:0007669"/>
    <property type="project" value="TreeGrafter"/>
</dbReference>
<dbReference type="PANTHER" id="PTHR19143">
    <property type="entry name" value="FIBRINOGEN/TENASCIN/ANGIOPOEITIN"/>
    <property type="match status" value="1"/>
</dbReference>
<evidence type="ECO:0000313" key="1">
    <source>
        <dbReference type="EMBL" id="CAH1785550.1"/>
    </source>
</evidence>
<sequence length="245" mass="28084">CNKSSRMFETIQEQLMSFRHNDPNNIANANCNESTFGNEASNEDLVIMKQQMKKLVETCQTGLDDQVSRIAEDCSRHSDGAHTITTKNGRFFLARCEAGWLILAHRFDGSVDFNLDWAAYKQGFGDIMKEHFIGMDSIVSVLQQKRYKARFELTTWENETRYAEYKTFNINDENDKYRLNIDGYSGTAGDSTDWILCYIRIMFNSPQRNLITMVLVLLIVLSLIVDLIGMETVVMVHMTLSLANT</sequence>
<dbReference type="Proteomes" id="UP000749559">
    <property type="component" value="Unassembled WGS sequence"/>
</dbReference>
<dbReference type="InterPro" id="IPR002181">
    <property type="entry name" value="Fibrinogen_a/b/g_C_dom"/>
</dbReference>
<dbReference type="InterPro" id="IPR050373">
    <property type="entry name" value="Fibrinogen_C-term_domain"/>
</dbReference>
<organism evidence="1 2">
    <name type="scientific">Owenia fusiformis</name>
    <name type="common">Polychaete worm</name>
    <dbReference type="NCBI Taxonomy" id="6347"/>
    <lineage>
        <taxon>Eukaryota</taxon>
        <taxon>Metazoa</taxon>
        <taxon>Spiralia</taxon>
        <taxon>Lophotrochozoa</taxon>
        <taxon>Annelida</taxon>
        <taxon>Polychaeta</taxon>
        <taxon>Sedentaria</taxon>
        <taxon>Canalipalpata</taxon>
        <taxon>Sabellida</taxon>
        <taxon>Oweniida</taxon>
        <taxon>Oweniidae</taxon>
        <taxon>Owenia</taxon>
    </lineage>
</organism>
<dbReference type="PROSITE" id="PS51406">
    <property type="entry name" value="FIBRINOGEN_C_2"/>
    <property type="match status" value="1"/>
</dbReference>
<evidence type="ECO:0000313" key="2">
    <source>
        <dbReference type="Proteomes" id="UP000749559"/>
    </source>
</evidence>
<dbReference type="InterPro" id="IPR014716">
    <property type="entry name" value="Fibrinogen_a/b/g_C_1"/>
</dbReference>
<comment type="caution">
    <text evidence="1">The sequence shown here is derived from an EMBL/GenBank/DDBJ whole genome shotgun (WGS) entry which is preliminary data.</text>
</comment>
<feature type="non-terminal residue" evidence="1">
    <location>
        <position position="1"/>
    </location>
</feature>
<dbReference type="InterPro" id="IPR036056">
    <property type="entry name" value="Fibrinogen-like_C"/>
</dbReference>